<name>A0AA38VQK1_9PEZI</name>
<accession>A0AA38VQK1</accession>
<dbReference type="Proteomes" id="UP001174694">
    <property type="component" value="Unassembled WGS sequence"/>
</dbReference>
<gene>
    <name evidence="3" type="ORF">NKR23_g388</name>
</gene>
<evidence type="ECO:0000313" key="3">
    <source>
        <dbReference type="EMBL" id="KAJ9157401.1"/>
    </source>
</evidence>
<evidence type="ECO:0000313" key="4">
    <source>
        <dbReference type="Proteomes" id="UP001174694"/>
    </source>
</evidence>
<comment type="caution">
    <text evidence="3">The sequence shown here is derived from an EMBL/GenBank/DDBJ whole genome shotgun (WGS) entry which is preliminary data.</text>
</comment>
<proteinExistence type="predicted"/>
<dbReference type="EMBL" id="JANBVO010000001">
    <property type="protein sequence ID" value="KAJ9157401.1"/>
    <property type="molecule type" value="Genomic_DNA"/>
</dbReference>
<sequence>MRFADTILGVLALIVGHARGEVPALPLPSSCSGVSTIRYSYTLASGWQVVKVAGNLKQVRTIVWDPLGHMLVAQATKGISVHTFGPDGCINSTNMLVSSIQLNHGLAITPDGKTLYASSERTAYSWSYDPVTMKVGTQKTVVNGMDTGIHSTRNLLVVPSQPNMVLLQVGSNQNLDYAASDKATGRAIIKVFDMSKAPANGYNYKTDGAVFGYGLRNEIGFVADPNGVVWGVENSGDDFTRTISGRSVDIHKDNPAEKLNNLGDPLTTRDVWYGYPTCYSVWDSSAFTDNRALKTGSHFVLSPNNTFNDASCNSKAAAPRLTFQAHSAPIWNAFDANATNMYVTFHGSWDRQPATGFKVVQIPFTRLPSGAYDPVAPADSMTGYSDVFWASNPSSCQANGLTQSNCVRLSAASWDPAGRGLFVGSDNSAEGEIYLLSKKG</sequence>
<protein>
    <submittedName>
        <fullName evidence="3">Soluble quino protein glucose dehydrogenase</fullName>
    </submittedName>
</protein>
<feature type="domain" description="Pyrroloquinoline quinone-dependent pyranose dehydrogenase beta-propeller" evidence="2">
    <location>
        <begin position="42"/>
        <end position="438"/>
    </location>
</feature>
<keyword evidence="1" id="KW-0732">Signal</keyword>
<dbReference type="Pfam" id="PF22807">
    <property type="entry name" value="TrAA12"/>
    <property type="match status" value="1"/>
</dbReference>
<feature type="chain" id="PRO_5041227227" evidence="1">
    <location>
        <begin position="21"/>
        <end position="440"/>
    </location>
</feature>
<dbReference type="SUPFAM" id="SSF50952">
    <property type="entry name" value="Soluble quinoprotein glucose dehydrogenase"/>
    <property type="match status" value="1"/>
</dbReference>
<feature type="signal peptide" evidence="1">
    <location>
        <begin position="1"/>
        <end position="20"/>
    </location>
</feature>
<keyword evidence="4" id="KW-1185">Reference proteome</keyword>
<dbReference type="InterPro" id="IPR011042">
    <property type="entry name" value="6-blade_b-propeller_TolB-like"/>
</dbReference>
<evidence type="ECO:0000259" key="2">
    <source>
        <dbReference type="Pfam" id="PF22807"/>
    </source>
</evidence>
<reference evidence="3" key="1">
    <citation type="submission" date="2022-07" db="EMBL/GenBank/DDBJ databases">
        <title>Fungi with potential for degradation of polypropylene.</title>
        <authorList>
            <person name="Gostincar C."/>
        </authorList>
    </citation>
    <scope>NUCLEOTIDE SEQUENCE</scope>
    <source>
        <strain evidence="3">EXF-13308</strain>
    </source>
</reference>
<dbReference type="InterPro" id="IPR011041">
    <property type="entry name" value="Quinoprot_gluc/sorb_DH_b-prop"/>
</dbReference>
<evidence type="ECO:0000256" key="1">
    <source>
        <dbReference type="SAM" id="SignalP"/>
    </source>
</evidence>
<dbReference type="Gene3D" id="2.120.10.30">
    <property type="entry name" value="TolB, C-terminal domain"/>
    <property type="match status" value="1"/>
</dbReference>
<dbReference type="InterPro" id="IPR054539">
    <property type="entry name" value="Beta-prop_PDH"/>
</dbReference>
<dbReference type="AlphaFoldDB" id="A0AA38VQK1"/>
<organism evidence="3 4">
    <name type="scientific">Pleurostoma richardsiae</name>
    <dbReference type="NCBI Taxonomy" id="41990"/>
    <lineage>
        <taxon>Eukaryota</taxon>
        <taxon>Fungi</taxon>
        <taxon>Dikarya</taxon>
        <taxon>Ascomycota</taxon>
        <taxon>Pezizomycotina</taxon>
        <taxon>Sordariomycetes</taxon>
        <taxon>Sordariomycetidae</taxon>
        <taxon>Calosphaeriales</taxon>
        <taxon>Pleurostomataceae</taxon>
        <taxon>Pleurostoma</taxon>
    </lineage>
</organism>